<dbReference type="Gene3D" id="3.30.420.10">
    <property type="entry name" value="Ribonuclease H-like superfamily/Ribonuclease H"/>
    <property type="match status" value="1"/>
</dbReference>
<dbReference type="GO" id="GO:0015074">
    <property type="term" value="P:DNA integration"/>
    <property type="evidence" value="ECO:0007669"/>
    <property type="project" value="InterPro"/>
</dbReference>
<dbReference type="InterPro" id="IPR012337">
    <property type="entry name" value="RNaseH-like_sf"/>
</dbReference>
<dbReference type="GO" id="GO:0003677">
    <property type="term" value="F:DNA binding"/>
    <property type="evidence" value="ECO:0007669"/>
    <property type="project" value="InterPro"/>
</dbReference>
<dbReference type="InterPro" id="IPR002514">
    <property type="entry name" value="Transposase_8"/>
</dbReference>
<dbReference type="Pfam" id="PF13276">
    <property type="entry name" value="HTH_21"/>
    <property type="match status" value="1"/>
</dbReference>
<dbReference type="AlphaFoldDB" id="A0A432W0R4"/>
<dbReference type="PROSITE" id="PS50994">
    <property type="entry name" value="INTEGRASE"/>
    <property type="match status" value="1"/>
</dbReference>
<organism evidence="3 4">
    <name type="scientific">Aliidiomarina iranensis</name>
    <dbReference type="NCBI Taxonomy" id="1434071"/>
    <lineage>
        <taxon>Bacteria</taxon>
        <taxon>Pseudomonadati</taxon>
        <taxon>Pseudomonadota</taxon>
        <taxon>Gammaproteobacteria</taxon>
        <taxon>Alteromonadales</taxon>
        <taxon>Idiomarinaceae</taxon>
        <taxon>Aliidiomarina</taxon>
    </lineage>
</organism>
<dbReference type="Pfam" id="PF00665">
    <property type="entry name" value="rve"/>
    <property type="match status" value="1"/>
</dbReference>
<dbReference type="Pfam" id="PF01527">
    <property type="entry name" value="HTH_Tnp_1"/>
    <property type="match status" value="1"/>
</dbReference>
<comment type="caution">
    <text evidence="3">The sequence shown here is derived from an EMBL/GenBank/DDBJ whole genome shotgun (WGS) entry which is preliminary data.</text>
</comment>
<dbReference type="GO" id="GO:0006313">
    <property type="term" value="P:DNA transposition"/>
    <property type="evidence" value="ECO:0007669"/>
    <property type="project" value="InterPro"/>
</dbReference>
<gene>
    <name evidence="3" type="ORF">CWE08_05385</name>
</gene>
<evidence type="ECO:0000313" key="4">
    <source>
        <dbReference type="Proteomes" id="UP000288395"/>
    </source>
</evidence>
<dbReference type="SUPFAM" id="SSF46689">
    <property type="entry name" value="Homeodomain-like"/>
    <property type="match status" value="1"/>
</dbReference>
<evidence type="ECO:0000313" key="3">
    <source>
        <dbReference type="EMBL" id="RUO22607.1"/>
    </source>
</evidence>
<dbReference type="InterPro" id="IPR025948">
    <property type="entry name" value="HTH-like_dom"/>
</dbReference>
<reference evidence="4" key="1">
    <citation type="journal article" date="2018" name="Front. Microbiol.">
        <title>Genome-Based Analysis Reveals the Taxonomy and Diversity of the Family Idiomarinaceae.</title>
        <authorList>
            <person name="Liu Y."/>
            <person name="Lai Q."/>
            <person name="Shao Z."/>
        </authorList>
    </citation>
    <scope>NUCLEOTIDE SEQUENCE [LARGE SCALE GENOMIC DNA]</scope>
    <source>
        <strain evidence="4">GBPy7</strain>
    </source>
</reference>
<protein>
    <submittedName>
        <fullName evidence="3">IS3 family transposase</fullName>
    </submittedName>
</protein>
<feature type="domain" description="Integrase catalytic" evidence="2">
    <location>
        <begin position="234"/>
        <end position="403"/>
    </location>
</feature>
<dbReference type="OrthoDB" id="9774685at2"/>
<dbReference type="InterPro" id="IPR048020">
    <property type="entry name" value="Transpos_IS3"/>
</dbReference>
<name>A0A432W0R4_9GAMM</name>
<proteinExistence type="inferred from homology"/>
<dbReference type="NCBIfam" id="NF033516">
    <property type="entry name" value="transpos_IS3"/>
    <property type="match status" value="1"/>
</dbReference>
<dbReference type="EMBL" id="PIPJ01000002">
    <property type="protein sequence ID" value="RUO22607.1"/>
    <property type="molecule type" value="Genomic_DNA"/>
</dbReference>
<dbReference type="PANTHER" id="PTHR37936">
    <property type="entry name" value="TRANSPOSASE INSC FOR INSERTION ELEMENT IS2A-RELATED"/>
    <property type="match status" value="1"/>
</dbReference>
<dbReference type="InterPro" id="IPR009057">
    <property type="entry name" value="Homeodomain-like_sf"/>
</dbReference>
<dbReference type="InterPro" id="IPR001584">
    <property type="entry name" value="Integrase_cat-core"/>
</dbReference>
<sequence>MERIEIFTGEQRRRRYTPQEKAKFVAMTMQPGYSVSLVARQNGITPSLLFKWKKLMQDGGMSAIQSGDEVVSAADHKALQKKVKQLEQLLGRKTMETEILKEALEIAHSKKVDIAHAIAATGRFPVLRVADILGVSRSNLYQRLYARQKGRSARYSKTDDALLLPLITNICDERGSNGYRRITAHLNRKLKTEQHVIARVNPKRVYRMMRQNHLLLRKHIGRVGEHRAHDGQVVTLHPNTRWCSDGFEITCWNKEKVRVVFSLDCCDREIMSYVATTTGIRAEMVQDVLVESIEQRFGDVRELPHTVEWLTDNGSCYIADETRQFASSLGFKVCTTPVRSPQSNGMAEAFVKTFKRDYVYLNDRPDAATVLAKLAEWFEDYNNYHPHSGLKMMSPREYRALKVAS</sequence>
<dbReference type="SUPFAM" id="SSF53098">
    <property type="entry name" value="Ribonuclease H-like"/>
    <property type="match status" value="1"/>
</dbReference>
<keyword evidence="4" id="KW-1185">Reference proteome</keyword>
<dbReference type="Proteomes" id="UP000288395">
    <property type="component" value="Unassembled WGS sequence"/>
</dbReference>
<accession>A0A432W0R4</accession>
<comment type="similarity">
    <text evidence="1">Belongs to the transposase 8 family.</text>
</comment>
<evidence type="ECO:0000256" key="1">
    <source>
        <dbReference type="ARBA" id="ARBA00009964"/>
    </source>
</evidence>
<dbReference type="PANTHER" id="PTHR37936:SF3">
    <property type="entry name" value="TRANSPOSASE INSC FOR INSERTION ELEMENT IS2A-RELATED"/>
    <property type="match status" value="1"/>
</dbReference>
<dbReference type="GO" id="GO:0004803">
    <property type="term" value="F:transposase activity"/>
    <property type="evidence" value="ECO:0007669"/>
    <property type="project" value="InterPro"/>
</dbReference>
<dbReference type="InterPro" id="IPR036397">
    <property type="entry name" value="RNaseH_sf"/>
</dbReference>
<evidence type="ECO:0000259" key="2">
    <source>
        <dbReference type="PROSITE" id="PS50994"/>
    </source>
</evidence>